<gene>
    <name evidence="2" type="ORF">J2S01_001342</name>
</gene>
<reference evidence="2 3" key="1">
    <citation type="submission" date="2023-07" db="EMBL/GenBank/DDBJ databases">
        <title>Genomic Encyclopedia of Type Strains, Phase IV (KMG-IV): sequencing the most valuable type-strain genomes for metagenomic binning, comparative biology and taxonomic classification.</title>
        <authorList>
            <person name="Goeker M."/>
        </authorList>
    </citation>
    <scope>NUCLEOTIDE SEQUENCE [LARGE SCALE GENOMIC DNA]</scope>
    <source>
        <strain evidence="2 3">DSM 16980</strain>
    </source>
</reference>
<dbReference type="Proteomes" id="UP001239167">
    <property type="component" value="Unassembled WGS sequence"/>
</dbReference>
<dbReference type="RefSeq" id="WP_307223703.1">
    <property type="nucleotide sequence ID" value="NZ_CP116940.1"/>
</dbReference>
<comment type="caution">
    <text evidence="2">The sequence shown here is derived from an EMBL/GenBank/DDBJ whole genome shotgun (WGS) entry which is preliminary data.</text>
</comment>
<organism evidence="2 3">
    <name type="scientific">Pectinatus haikarae</name>
    <dbReference type="NCBI Taxonomy" id="349096"/>
    <lineage>
        <taxon>Bacteria</taxon>
        <taxon>Bacillati</taxon>
        <taxon>Bacillota</taxon>
        <taxon>Negativicutes</taxon>
        <taxon>Selenomonadales</taxon>
        <taxon>Selenomonadaceae</taxon>
        <taxon>Pectinatus</taxon>
    </lineage>
</organism>
<name>A0ABT9Y7X5_9FIRM</name>
<evidence type="ECO:0000313" key="2">
    <source>
        <dbReference type="EMBL" id="MDQ0203626.1"/>
    </source>
</evidence>
<evidence type="ECO:0000313" key="3">
    <source>
        <dbReference type="Proteomes" id="UP001239167"/>
    </source>
</evidence>
<keyword evidence="1" id="KW-1133">Transmembrane helix</keyword>
<protein>
    <submittedName>
        <fullName evidence="2">Uncharacterized protein</fullName>
    </submittedName>
</protein>
<dbReference type="EMBL" id="JAUSUE010000007">
    <property type="protein sequence ID" value="MDQ0203626.1"/>
    <property type="molecule type" value="Genomic_DNA"/>
</dbReference>
<keyword evidence="3" id="KW-1185">Reference proteome</keyword>
<proteinExistence type="predicted"/>
<keyword evidence="1" id="KW-0472">Membrane</keyword>
<sequence>MEKISTETIVMKKNMLIMFASIIFFTFLLALDIIKFWKLHIFSTTGIAVDIGFLVVLFSRIQAKYTCCLSEKLLIFQCTGLLGKKSCSIPLASIMGVYHYQPELVGIMRFRHSSRFHSALDGRDVWTAAYVQINKKGKEENCRIFFKPDASFLKELNRLLPGKVTMDNKKVILADMRKAN</sequence>
<feature type="transmembrane region" description="Helical" evidence="1">
    <location>
        <begin position="15"/>
        <end position="34"/>
    </location>
</feature>
<feature type="transmembrane region" description="Helical" evidence="1">
    <location>
        <begin position="41"/>
        <end position="61"/>
    </location>
</feature>
<evidence type="ECO:0000256" key="1">
    <source>
        <dbReference type="SAM" id="Phobius"/>
    </source>
</evidence>
<keyword evidence="1" id="KW-0812">Transmembrane</keyword>
<accession>A0ABT9Y7X5</accession>